<dbReference type="InterPro" id="IPR049243">
    <property type="entry name" value="DUF6878"/>
</dbReference>
<reference evidence="2 3" key="1">
    <citation type="journal article" date="2015" name="Antonie Van Leeuwenhoek">
        <title>Pseudooceanicola atlanticus gen. nov. sp. nov., isolated from surface seawater of the Atlantic Ocean and reclassification of Oceanicola batsensis, Oceanicola marinus, Oceanicola nitratireducens, Oceanicola nanhaiensis, Oceanicola antarcticus and Oceanicola flagellatus, as Pseudooceanicola batsensis comb. nov., Pseudooceanicola marinus comb. nov., Pseudooceanicola nitratireducens comb. nov., Pseudooceanicola nanhaiensis comb. nov., Pseudooceanicola antarcticus comb. nov., and Pseudooceanicola flagellatus comb. nov.</title>
        <authorList>
            <person name="Lai Q."/>
            <person name="Li G."/>
            <person name="Liu X."/>
            <person name="Du Y."/>
            <person name="Sun F."/>
            <person name="Shao Z."/>
        </authorList>
    </citation>
    <scope>NUCLEOTIDE SEQUENCE [LARGE SCALE GENOMIC DNA]</scope>
    <source>
        <strain evidence="2 3">22II-s11g</strain>
    </source>
</reference>
<dbReference type="EMBL" id="AQQX01000017">
    <property type="protein sequence ID" value="KGM46938.1"/>
    <property type="molecule type" value="Genomic_DNA"/>
</dbReference>
<dbReference type="Pfam" id="PF21798">
    <property type="entry name" value="DUF6878"/>
    <property type="match status" value="2"/>
</dbReference>
<comment type="caution">
    <text evidence="2">The sequence shown here is derived from an EMBL/GenBank/DDBJ whole genome shotgun (WGS) entry which is preliminary data.</text>
</comment>
<organism evidence="2 3">
    <name type="scientific">Pseudooceanicola atlanticus</name>
    <dbReference type="NCBI Taxonomy" id="1461694"/>
    <lineage>
        <taxon>Bacteria</taxon>
        <taxon>Pseudomonadati</taxon>
        <taxon>Pseudomonadota</taxon>
        <taxon>Alphaproteobacteria</taxon>
        <taxon>Rhodobacterales</taxon>
        <taxon>Paracoccaceae</taxon>
        <taxon>Pseudooceanicola</taxon>
    </lineage>
</organism>
<feature type="domain" description="DUF6878" evidence="1">
    <location>
        <begin position="72"/>
        <end position="121"/>
    </location>
</feature>
<proteinExistence type="predicted"/>
<evidence type="ECO:0000259" key="1">
    <source>
        <dbReference type="Pfam" id="PF21798"/>
    </source>
</evidence>
<sequence>MTNSETTFAETMAKWQAEREAANKATRNELLPQLRGLGITEVTAEYEGYGDSGNIEDVTVQPAGIALPDELCTKVGDFAWSVAYHQHPGFENNEGGYGTLTWDVIADSITLDHADRYVECSHSFDEGL</sequence>
<protein>
    <recommendedName>
        <fullName evidence="1">DUF6878 domain-containing protein</fullName>
    </recommendedName>
</protein>
<gene>
    <name evidence="2" type="ORF">ATO9_21275</name>
</gene>
<feature type="domain" description="DUF6878" evidence="1">
    <location>
        <begin position="26"/>
        <end position="69"/>
    </location>
</feature>
<dbReference type="eggNOG" id="ENOG502ZQZG">
    <property type="taxonomic scope" value="Bacteria"/>
</dbReference>
<accession>A0A0A0EA51</accession>
<evidence type="ECO:0000313" key="2">
    <source>
        <dbReference type="EMBL" id="KGM46938.1"/>
    </source>
</evidence>
<evidence type="ECO:0000313" key="3">
    <source>
        <dbReference type="Proteomes" id="UP000030004"/>
    </source>
</evidence>
<name>A0A0A0EA51_9RHOB</name>
<dbReference type="OrthoDB" id="7847285at2"/>
<dbReference type="STRING" id="1461694.ATO9_21275"/>
<dbReference type="Proteomes" id="UP000030004">
    <property type="component" value="Unassembled WGS sequence"/>
</dbReference>
<keyword evidence="3" id="KW-1185">Reference proteome</keyword>
<dbReference type="RefSeq" id="WP_009803668.1">
    <property type="nucleotide sequence ID" value="NZ_AQQX01000017.1"/>
</dbReference>
<dbReference type="AlphaFoldDB" id="A0A0A0EA51"/>